<dbReference type="PANTHER" id="PTHR30055">
    <property type="entry name" value="HTH-TYPE TRANSCRIPTIONAL REGULATOR RUTR"/>
    <property type="match status" value="1"/>
</dbReference>
<dbReference type="InterPro" id="IPR036271">
    <property type="entry name" value="Tet_transcr_reg_TetR-rel_C_sf"/>
</dbReference>
<evidence type="ECO:0000313" key="7">
    <source>
        <dbReference type="Proteomes" id="UP000001219"/>
    </source>
</evidence>
<keyword evidence="7" id="KW-1185">Reference proteome</keyword>
<dbReference type="OrthoDB" id="8222629at2"/>
<dbReference type="InterPro" id="IPR001647">
    <property type="entry name" value="HTH_TetR"/>
</dbReference>
<dbReference type="InterPro" id="IPR025996">
    <property type="entry name" value="MT1864/Rv1816-like_C"/>
</dbReference>
<evidence type="ECO:0000259" key="5">
    <source>
        <dbReference type="PROSITE" id="PS50977"/>
    </source>
</evidence>
<dbReference type="KEGG" id="gbr:Gbro_4343"/>
<organism evidence="6 7">
    <name type="scientific">Gordonia bronchialis (strain ATCC 25592 / DSM 43247 / BCRC 13721 / JCM 3198 / KCTC 3076 / NBRC 16047 / NCTC 10667)</name>
    <name type="common">Rhodococcus bronchialis</name>
    <dbReference type="NCBI Taxonomy" id="526226"/>
    <lineage>
        <taxon>Bacteria</taxon>
        <taxon>Bacillati</taxon>
        <taxon>Actinomycetota</taxon>
        <taxon>Actinomycetes</taxon>
        <taxon>Mycobacteriales</taxon>
        <taxon>Gordoniaceae</taxon>
        <taxon>Gordonia</taxon>
    </lineage>
</organism>
<keyword evidence="1" id="KW-0805">Transcription regulation</keyword>
<dbReference type="Proteomes" id="UP000001219">
    <property type="component" value="Chromosome"/>
</dbReference>
<reference evidence="7" key="1">
    <citation type="submission" date="2009-10" db="EMBL/GenBank/DDBJ databases">
        <title>The complete chromosome of Gordonia bronchialis DSM 43247.</title>
        <authorList>
            <consortium name="US DOE Joint Genome Institute (JGI-PGF)"/>
            <person name="Lucas S."/>
            <person name="Copeland A."/>
            <person name="Lapidus A."/>
            <person name="Glavina del Rio T."/>
            <person name="Dalin E."/>
            <person name="Tice H."/>
            <person name="Bruce D."/>
            <person name="Goodwin L."/>
            <person name="Pitluck S."/>
            <person name="Kyrpides N."/>
            <person name="Mavromatis K."/>
            <person name="Ivanova N."/>
            <person name="Ovchinnikova G."/>
            <person name="Saunders E."/>
            <person name="Brettin T."/>
            <person name="Detter J.C."/>
            <person name="Han C."/>
            <person name="Larimer F."/>
            <person name="Land M."/>
            <person name="Hauser L."/>
            <person name="Markowitz V."/>
            <person name="Cheng J.-F."/>
            <person name="Hugenholtz P."/>
            <person name="Woyke T."/>
            <person name="Wu D."/>
            <person name="Jando M."/>
            <person name="Schneider S."/>
            <person name="Goeker M."/>
            <person name="Klenk H.-P."/>
            <person name="Eisen J.A."/>
        </authorList>
    </citation>
    <scope>NUCLEOTIDE SEQUENCE [LARGE SCALE GENOMIC DNA]</scope>
    <source>
        <strain evidence="7">ATCC 25592 / DSM 43247 / BCRC 13721 / JCM 3198 / KCTC 3076 / NBRC 16047 / NCTC 10667</strain>
    </source>
</reference>
<keyword evidence="2 4" id="KW-0238">DNA-binding</keyword>
<dbReference type="eggNOG" id="COG1309">
    <property type="taxonomic scope" value="Bacteria"/>
</dbReference>
<dbReference type="SUPFAM" id="SSF46689">
    <property type="entry name" value="Homeodomain-like"/>
    <property type="match status" value="1"/>
</dbReference>
<gene>
    <name evidence="6" type="ordered locus">Gbro_4343</name>
</gene>
<protein>
    <submittedName>
        <fullName evidence="6">Regulatory protein TetR</fullName>
    </submittedName>
</protein>
<evidence type="ECO:0000313" key="6">
    <source>
        <dbReference type="EMBL" id="ACY23485.1"/>
    </source>
</evidence>
<dbReference type="InterPro" id="IPR050109">
    <property type="entry name" value="HTH-type_TetR-like_transc_reg"/>
</dbReference>
<feature type="domain" description="HTH tetR-type" evidence="5">
    <location>
        <begin position="17"/>
        <end position="77"/>
    </location>
</feature>
<dbReference type="AlphaFoldDB" id="D0L5Z9"/>
<dbReference type="EMBL" id="CP001802">
    <property type="protein sequence ID" value="ACY23485.1"/>
    <property type="molecule type" value="Genomic_DNA"/>
</dbReference>
<dbReference type="Pfam" id="PF00440">
    <property type="entry name" value="TetR_N"/>
    <property type="match status" value="1"/>
</dbReference>
<evidence type="ECO:0000256" key="1">
    <source>
        <dbReference type="ARBA" id="ARBA00023015"/>
    </source>
</evidence>
<dbReference type="RefSeq" id="WP_012835975.1">
    <property type="nucleotide sequence ID" value="NC_013441.1"/>
</dbReference>
<dbReference type="HOGENOM" id="CLU_069356_40_3_11"/>
<dbReference type="GO" id="GO:0000976">
    <property type="term" value="F:transcription cis-regulatory region binding"/>
    <property type="evidence" value="ECO:0007669"/>
    <property type="project" value="TreeGrafter"/>
</dbReference>
<dbReference type="InterPro" id="IPR009057">
    <property type="entry name" value="Homeodomain-like_sf"/>
</dbReference>
<dbReference type="Pfam" id="PF13305">
    <property type="entry name" value="TetR_C_33"/>
    <property type="match status" value="1"/>
</dbReference>
<dbReference type="SUPFAM" id="SSF48498">
    <property type="entry name" value="Tetracyclin repressor-like, C-terminal domain"/>
    <property type="match status" value="1"/>
</dbReference>
<evidence type="ECO:0000256" key="2">
    <source>
        <dbReference type="ARBA" id="ARBA00023125"/>
    </source>
</evidence>
<feature type="DNA-binding region" description="H-T-H motif" evidence="4">
    <location>
        <begin position="40"/>
        <end position="59"/>
    </location>
</feature>
<keyword evidence="3" id="KW-0804">Transcription</keyword>
<proteinExistence type="predicted"/>
<dbReference type="GO" id="GO:0003700">
    <property type="term" value="F:DNA-binding transcription factor activity"/>
    <property type="evidence" value="ECO:0007669"/>
    <property type="project" value="TreeGrafter"/>
</dbReference>
<evidence type="ECO:0000256" key="3">
    <source>
        <dbReference type="ARBA" id="ARBA00023163"/>
    </source>
</evidence>
<dbReference type="PRINTS" id="PR00455">
    <property type="entry name" value="HTHTETR"/>
</dbReference>
<evidence type="ECO:0000256" key="4">
    <source>
        <dbReference type="PROSITE-ProRule" id="PRU00335"/>
    </source>
</evidence>
<dbReference type="PROSITE" id="PS50977">
    <property type="entry name" value="HTH_TETR_2"/>
    <property type="match status" value="1"/>
</dbReference>
<name>D0L5Z9_GORB4</name>
<reference evidence="6 7" key="2">
    <citation type="journal article" date="2010" name="Stand. Genomic Sci.">
        <title>Complete genome sequence of Gordonia bronchialis type strain (3410).</title>
        <authorList>
            <person name="Ivanova N."/>
            <person name="Sikorski J."/>
            <person name="Jando M."/>
            <person name="Lapidus A."/>
            <person name="Nolan M."/>
            <person name="Lucas S."/>
            <person name="Del Rio T.G."/>
            <person name="Tice H."/>
            <person name="Copeland A."/>
            <person name="Cheng J.F."/>
            <person name="Chen F."/>
            <person name="Bruce D."/>
            <person name="Goodwin L."/>
            <person name="Pitluck S."/>
            <person name="Mavromatis K."/>
            <person name="Ovchinnikova G."/>
            <person name="Pati A."/>
            <person name="Chen A."/>
            <person name="Palaniappan K."/>
            <person name="Land M."/>
            <person name="Hauser L."/>
            <person name="Chang Y.J."/>
            <person name="Jeffries C.D."/>
            <person name="Chain P."/>
            <person name="Saunders E."/>
            <person name="Han C."/>
            <person name="Detter J.C."/>
            <person name="Brettin T."/>
            <person name="Rohde M."/>
            <person name="Goker M."/>
            <person name="Bristow J."/>
            <person name="Eisen J.A."/>
            <person name="Markowitz V."/>
            <person name="Hugenholtz P."/>
            <person name="Klenk H.P."/>
            <person name="Kyrpides N.C."/>
        </authorList>
    </citation>
    <scope>NUCLEOTIDE SEQUENCE [LARGE SCALE GENOMIC DNA]</scope>
    <source>
        <strain evidence="7">ATCC 25592 / DSM 43247 / BCRC 13721 / JCM 3198 / KCTC 3076 / NBRC 16047 / NCTC 10667</strain>
    </source>
</reference>
<dbReference type="Gene3D" id="1.10.357.10">
    <property type="entry name" value="Tetracycline Repressor, domain 2"/>
    <property type="match status" value="1"/>
</dbReference>
<accession>D0L5Z9</accession>
<sequence length="196" mass="20478">MSGAKSPPKARTRTSGADIRPGLIAAGRRILERSGPSGLTVRAVATEAGVAPMGVYNHFDGKEGLLAALVTDGFADFARRVATTDADPALRLRNSGRAYREFALANPELYALMFSSECEADTETAADAFHVFAEVIRYGQVAGLIMGGDPAGLAMQAWSCVHGAVSLELAGSAPPFLDATANYEHILDLIARGLAA</sequence>
<dbReference type="PANTHER" id="PTHR30055:SF234">
    <property type="entry name" value="HTH-TYPE TRANSCRIPTIONAL REGULATOR BETI"/>
    <property type="match status" value="1"/>
</dbReference>
<dbReference type="STRING" id="526226.Gbro_4343"/>